<dbReference type="OrthoDB" id="2989771at2"/>
<dbReference type="SUPFAM" id="SSF54106">
    <property type="entry name" value="LysM domain"/>
    <property type="match status" value="1"/>
</dbReference>
<organism evidence="2 3">
    <name type="scientific">Streptococcus suis</name>
    <dbReference type="NCBI Taxonomy" id="1307"/>
    <lineage>
        <taxon>Bacteria</taxon>
        <taxon>Bacillati</taxon>
        <taxon>Bacillota</taxon>
        <taxon>Bacilli</taxon>
        <taxon>Lactobacillales</taxon>
        <taxon>Streptococcaceae</taxon>
        <taxon>Streptococcus</taxon>
    </lineage>
</organism>
<dbReference type="SMART" id="SM00257">
    <property type="entry name" value="LysM"/>
    <property type="match status" value="1"/>
</dbReference>
<dbReference type="Proteomes" id="UP000274117">
    <property type="component" value="Unassembled WGS sequence"/>
</dbReference>
<evidence type="ECO:0000313" key="3">
    <source>
        <dbReference type="Proteomes" id="UP000274117"/>
    </source>
</evidence>
<reference evidence="2 3" key="1">
    <citation type="submission" date="2018-11" db="EMBL/GenBank/DDBJ databases">
        <authorList>
            <person name="Stevens M.J."/>
            <person name="Cernela N."/>
            <person name="Spoerry Serrano N."/>
            <person name="Schmitt S."/>
            <person name="Schrenzel J."/>
            <person name="Stephan R."/>
        </authorList>
    </citation>
    <scope>NUCLEOTIDE SEQUENCE [LARGE SCALE GENOMIC DNA]</scope>
    <source>
        <strain evidence="2 3">PP422</strain>
    </source>
</reference>
<dbReference type="PROSITE" id="PS51782">
    <property type="entry name" value="LYSM"/>
    <property type="match status" value="1"/>
</dbReference>
<accession>A0A3R8RAD4</accession>
<protein>
    <submittedName>
        <fullName evidence="2">LysM peptidoglycan-binding domain-containing protein</fullName>
    </submittedName>
</protein>
<name>A0A3R8RAD4_STRSU</name>
<dbReference type="AlphaFoldDB" id="A0A3R8RAD4"/>
<dbReference type="Pfam" id="PF26571">
    <property type="entry name" value="VldE"/>
    <property type="match status" value="1"/>
</dbReference>
<dbReference type="InterPro" id="IPR018392">
    <property type="entry name" value="LysM"/>
</dbReference>
<dbReference type="Pfam" id="PF01476">
    <property type="entry name" value="LysM"/>
    <property type="match status" value="1"/>
</dbReference>
<evidence type="ECO:0000259" key="1">
    <source>
        <dbReference type="PROSITE" id="PS51782"/>
    </source>
</evidence>
<reference evidence="2 3" key="2">
    <citation type="submission" date="2018-12" db="EMBL/GenBank/DDBJ databases">
        <title>Whole-genome sequences of fifteen clinical Streptococcus suis strains isolated from pigs between 2006 and 2018.</title>
        <authorList>
            <person name="Stevens M.J.A."/>
            <person name="Cernela N."/>
            <person name="Spoerry Serrano N."/>
            <person name="Schmitt S."/>
            <person name="Schrenzel J."/>
            <person name="Stephan R."/>
        </authorList>
    </citation>
    <scope>NUCLEOTIDE SEQUENCE [LARGE SCALE GENOMIC DNA]</scope>
    <source>
        <strain evidence="2 3">PP422</strain>
    </source>
</reference>
<dbReference type="InterPro" id="IPR058593">
    <property type="entry name" value="ARB_07466-like_C"/>
</dbReference>
<dbReference type="CDD" id="cd00118">
    <property type="entry name" value="LysM"/>
    <property type="match status" value="1"/>
</dbReference>
<dbReference type="Gene3D" id="3.10.350.10">
    <property type="entry name" value="LysM domain"/>
    <property type="match status" value="1"/>
</dbReference>
<comment type="caution">
    <text evidence="2">The sequence shown here is derived from an EMBL/GenBank/DDBJ whole genome shotgun (WGS) entry which is preliminary data.</text>
</comment>
<dbReference type="InterPro" id="IPR036779">
    <property type="entry name" value="LysM_dom_sf"/>
</dbReference>
<dbReference type="RefSeq" id="WP_105122371.1">
    <property type="nucleotide sequence ID" value="NZ_POIP01000357.1"/>
</dbReference>
<proteinExistence type="predicted"/>
<dbReference type="EMBL" id="RSDO01000020">
    <property type="protein sequence ID" value="RRR51102.1"/>
    <property type="molecule type" value="Genomic_DNA"/>
</dbReference>
<feature type="domain" description="LysM" evidence="1">
    <location>
        <begin position="71"/>
        <end position="115"/>
    </location>
</feature>
<gene>
    <name evidence="2" type="ORF">EI998_09260</name>
</gene>
<evidence type="ECO:0000313" key="2">
    <source>
        <dbReference type="EMBL" id="RRR51102.1"/>
    </source>
</evidence>
<sequence length="376" mass="40512">MKRKQTNKPVYMKRKRKRSVLKENKKMFYASSVALSLLATGLAAPTISALEWTPRNVSEISAELVNQGGQLTYTIKYGDTLSAIADAMNLDMEILAKVNQITDVNLIFPDTVLTTTVDQNNQVTQIEIEAPAQTANQEPVQATVDLQTNQATIDDTVVHLDEVEVPAPATEPTAPVAETEVPADIPAEVATVEVPQVSIPETTEAVAAPAAEQVAPVEAPVAEPVAETPVVEPASESVVAEEPVVETPVAETPAPVATVVYDNSGLQPQVAAFKEEVANTFGITSFSGYRPGDPQDHGKGLAIDFMVPVSSALGDQVADYAIANMGARNISYIIWKQRFYSPYPSIYGPAYTWNPMPDRGSVTENHYDHVHVSFNP</sequence>